<evidence type="ECO:0000313" key="1">
    <source>
        <dbReference type="EMBL" id="GCL61212.1"/>
    </source>
</evidence>
<dbReference type="OrthoDB" id="105221at2"/>
<dbReference type="InterPro" id="IPR038763">
    <property type="entry name" value="DHH_sf"/>
</dbReference>
<protein>
    <submittedName>
        <fullName evidence="1">Exopolyphosphatase</fullName>
    </submittedName>
</protein>
<organism evidence="1 2">
    <name type="scientific">Pseudaquabacterium pictum</name>
    <dbReference type="NCBI Taxonomy" id="2315236"/>
    <lineage>
        <taxon>Bacteria</taxon>
        <taxon>Pseudomonadati</taxon>
        <taxon>Pseudomonadota</taxon>
        <taxon>Betaproteobacteria</taxon>
        <taxon>Burkholderiales</taxon>
        <taxon>Sphaerotilaceae</taxon>
        <taxon>Pseudaquabacterium</taxon>
    </lineage>
</organism>
<name>A0A480AMF2_9BURK</name>
<sequence length="322" mass="35902">MTDTKTTYRLLTRSDMDGLVCAVLLKELGILGEIVFHHPKDVQDGKVPVTERDILTNLPYVPGCGMCFDHHASEALRNGGKDTPGYILEPDAKSAARVVYNHFGGKARFGDRISDDMMDAVDKADSAGFSKDDVLHPKGWELLSFLMDARTGLGRFREFRVSNYQLMMMLIDCCRAMSIDEILAMPDVKERVSLFFTQHALFRTQISRIAKVHEKLVVLDLRNEETIYAGNRFVVYAMFPQCDLSMHVMWGREKQNTVYTVGKSIFDRGNPMDVGALMLEHGGGGHHAAGTCQGPNETADAMKQELIETLVAKSRRSHGLAA</sequence>
<proteinExistence type="predicted"/>
<dbReference type="InterPro" id="IPR016877">
    <property type="entry name" value="UCP028235"/>
</dbReference>
<dbReference type="SUPFAM" id="SSF64182">
    <property type="entry name" value="DHH phosphoesterases"/>
    <property type="match status" value="1"/>
</dbReference>
<reference evidence="2" key="1">
    <citation type="submission" date="2019-03" db="EMBL/GenBank/DDBJ databases">
        <title>Aquabacterium pictum sp.nov., the first bacteriochlorophyll a-containing freshwater bacterium in the genus Aquabacterium of the class Betaproteobacteria.</title>
        <authorList>
            <person name="Hirose S."/>
            <person name="Tank M."/>
            <person name="Hara E."/>
            <person name="Tamaki H."/>
            <person name="Takaichi S."/>
            <person name="Haruta S."/>
            <person name="Hanada S."/>
        </authorList>
    </citation>
    <scope>NUCLEOTIDE SEQUENCE [LARGE SCALE GENOMIC DNA]</scope>
    <source>
        <strain evidence="2">W35</strain>
    </source>
</reference>
<evidence type="ECO:0000313" key="2">
    <source>
        <dbReference type="Proteomes" id="UP000301751"/>
    </source>
</evidence>
<accession>A0A480AMF2</accession>
<gene>
    <name evidence="1" type="ORF">AQPW35_02930</name>
</gene>
<dbReference type="Proteomes" id="UP000301751">
    <property type="component" value="Unassembled WGS sequence"/>
</dbReference>
<comment type="caution">
    <text evidence="1">The sequence shown here is derived from an EMBL/GenBank/DDBJ whole genome shotgun (WGS) entry which is preliminary data.</text>
</comment>
<dbReference type="AlphaFoldDB" id="A0A480AMF2"/>
<dbReference type="EMBL" id="BJCL01000001">
    <property type="protein sequence ID" value="GCL61212.1"/>
    <property type="molecule type" value="Genomic_DNA"/>
</dbReference>
<keyword evidence="2" id="KW-1185">Reference proteome</keyword>
<dbReference type="PIRSF" id="PIRSF028235">
    <property type="entry name" value="UCP028235"/>
    <property type="match status" value="1"/>
</dbReference>
<dbReference type="RefSeq" id="WP_137730983.1">
    <property type="nucleotide sequence ID" value="NZ_BJCL01000001.1"/>
</dbReference>